<dbReference type="Proteomes" id="UP000244005">
    <property type="component" value="Unassembled WGS sequence"/>
</dbReference>
<proteinExistence type="predicted"/>
<keyword evidence="2" id="KW-1185">Reference proteome</keyword>
<gene>
    <name evidence="1" type="ORF">MARPO_0081s0067</name>
</gene>
<protein>
    <submittedName>
        <fullName evidence="1">Uncharacterized protein</fullName>
    </submittedName>
</protein>
<dbReference type="AlphaFoldDB" id="A0A2R6WKF9"/>
<sequence>MLAIGAHAFTRAREESLVSERKREQCRLKQTIAEPYEGPQKRKSSSPHISLTMLFASLSSDCHFLLDFDFLLSLQFSFSYFYSSPLPIPPSSHPISVHLFPLLPDLPSPSITIAPPPPPPLSPSLSLSLSPPRARSPFVLSERCPPRSPLPLPLPLVLSTLFVPARALPIHSYSLLALPSQATAVTGEWPLSRPVSSTEYESGLRRGHVPVARLLGFGPAGTSRLTGLVRAGQGDGGR</sequence>
<reference evidence="2" key="1">
    <citation type="journal article" date="2017" name="Cell">
        <title>Insights into land plant evolution garnered from the Marchantia polymorpha genome.</title>
        <authorList>
            <person name="Bowman J.L."/>
            <person name="Kohchi T."/>
            <person name="Yamato K.T."/>
            <person name="Jenkins J."/>
            <person name="Shu S."/>
            <person name="Ishizaki K."/>
            <person name="Yamaoka S."/>
            <person name="Nishihama R."/>
            <person name="Nakamura Y."/>
            <person name="Berger F."/>
            <person name="Adam C."/>
            <person name="Aki S.S."/>
            <person name="Althoff F."/>
            <person name="Araki T."/>
            <person name="Arteaga-Vazquez M.A."/>
            <person name="Balasubrmanian S."/>
            <person name="Barry K."/>
            <person name="Bauer D."/>
            <person name="Boehm C.R."/>
            <person name="Briginshaw L."/>
            <person name="Caballero-Perez J."/>
            <person name="Catarino B."/>
            <person name="Chen F."/>
            <person name="Chiyoda S."/>
            <person name="Chovatia M."/>
            <person name="Davies K.M."/>
            <person name="Delmans M."/>
            <person name="Demura T."/>
            <person name="Dierschke T."/>
            <person name="Dolan L."/>
            <person name="Dorantes-Acosta A.E."/>
            <person name="Eklund D.M."/>
            <person name="Florent S.N."/>
            <person name="Flores-Sandoval E."/>
            <person name="Fujiyama A."/>
            <person name="Fukuzawa H."/>
            <person name="Galik B."/>
            <person name="Grimanelli D."/>
            <person name="Grimwood J."/>
            <person name="Grossniklaus U."/>
            <person name="Hamada T."/>
            <person name="Haseloff J."/>
            <person name="Hetherington A.J."/>
            <person name="Higo A."/>
            <person name="Hirakawa Y."/>
            <person name="Hundley H.N."/>
            <person name="Ikeda Y."/>
            <person name="Inoue K."/>
            <person name="Inoue S.I."/>
            <person name="Ishida S."/>
            <person name="Jia Q."/>
            <person name="Kakita M."/>
            <person name="Kanazawa T."/>
            <person name="Kawai Y."/>
            <person name="Kawashima T."/>
            <person name="Kennedy M."/>
            <person name="Kinose K."/>
            <person name="Kinoshita T."/>
            <person name="Kohara Y."/>
            <person name="Koide E."/>
            <person name="Komatsu K."/>
            <person name="Kopischke S."/>
            <person name="Kubo M."/>
            <person name="Kyozuka J."/>
            <person name="Lagercrantz U."/>
            <person name="Lin S.S."/>
            <person name="Lindquist E."/>
            <person name="Lipzen A.M."/>
            <person name="Lu C.W."/>
            <person name="De Luna E."/>
            <person name="Martienssen R.A."/>
            <person name="Minamino N."/>
            <person name="Mizutani M."/>
            <person name="Mizutani M."/>
            <person name="Mochizuki N."/>
            <person name="Monte I."/>
            <person name="Mosher R."/>
            <person name="Nagasaki H."/>
            <person name="Nakagami H."/>
            <person name="Naramoto S."/>
            <person name="Nishitani K."/>
            <person name="Ohtani M."/>
            <person name="Okamoto T."/>
            <person name="Okumura M."/>
            <person name="Phillips J."/>
            <person name="Pollak B."/>
            <person name="Reinders A."/>
            <person name="Rovekamp M."/>
            <person name="Sano R."/>
            <person name="Sawa S."/>
            <person name="Schmid M.W."/>
            <person name="Shirakawa M."/>
            <person name="Solano R."/>
            <person name="Spunde A."/>
            <person name="Suetsugu N."/>
            <person name="Sugano S."/>
            <person name="Sugiyama A."/>
            <person name="Sun R."/>
            <person name="Suzuki Y."/>
            <person name="Takenaka M."/>
            <person name="Takezawa D."/>
            <person name="Tomogane H."/>
            <person name="Tsuzuki M."/>
            <person name="Ueda T."/>
            <person name="Umeda M."/>
            <person name="Ward J.M."/>
            <person name="Watanabe Y."/>
            <person name="Yazaki K."/>
            <person name="Yokoyama R."/>
            <person name="Yoshitake Y."/>
            <person name="Yotsui I."/>
            <person name="Zachgo S."/>
            <person name="Schmutz J."/>
        </authorList>
    </citation>
    <scope>NUCLEOTIDE SEQUENCE [LARGE SCALE GENOMIC DNA]</scope>
    <source>
        <strain evidence="2">Tak-1</strain>
    </source>
</reference>
<dbReference type="EMBL" id="KZ772753">
    <property type="protein sequence ID" value="PTQ34344.1"/>
    <property type="molecule type" value="Genomic_DNA"/>
</dbReference>
<evidence type="ECO:0000313" key="1">
    <source>
        <dbReference type="EMBL" id="PTQ34344.1"/>
    </source>
</evidence>
<evidence type="ECO:0000313" key="2">
    <source>
        <dbReference type="Proteomes" id="UP000244005"/>
    </source>
</evidence>
<name>A0A2R6WKF9_MARPO</name>
<organism evidence="1 2">
    <name type="scientific">Marchantia polymorpha</name>
    <name type="common">Common liverwort</name>
    <name type="synonym">Marchantia aquatica</name>
    <dbReference type="NCBI Taxonomy" id="3197"/>
    <lineage>
        <taxon>Eukaryota</taxon>
        <taxon>Viridiplantae</taxon>
        <taxon>Streptophyta</taxon>
        <taxon>Embryophyta</taxon>
        <taxon>Marchantiophyta</taxon>
        <taxon>Marchantiopsida</taxon>
        <taxon>Marchantiidae</taxon>
        <taxon>Marchantiales</taxon>
        <taxon>Marchantiaceae</taxon>
        <taxon>Marchantia</taxon>
    </lineage>
</organism>
<accession>A0A2R6WKF9</accession>